<dbReference type="FunFam" id="3.40.50.880:FF:000024">
    <property type="entry name" value="Folate gamma-glutamyl hydrolase"/>
    <property type="match status" value="1"/>
</dbReference>
<evidence type="ECO:0000256" key="5">
    <source>
        <dbReference type="ARBA" id="ARBA00022801"/>
    </source>
</evidence>
<comment type="similarity">
    <text evidence="2">Belongs to the peptidase C26 family.</text>
</comment>
<evidence type="ECO:0000313" key="10">
    <source>
        <dbReference type="Proteomes" id="UP001152320"/>
    </source>
</evidence>
<dbReference type="PANTHER" id="PTHR11315">
    <property type="entry name" value="PROTEASE FAMILY C26 GAMMA-GLUTAMYL HYDROLASE"/>
    <property type="match status" value="1"/>
</dbReference>
<keyword evidence="3" id="KW-0964">Secreted</keyword>
<dbReference type="InterPro" id="IPR011697">
    <property type="entry name" value="Peptidase_C26"/>
</dbReference>
<accession>A0A9Q1C4T9</accession>
<keyword evidence="5 7" id="KW-0378">Hydrolase</keyword>
<dbReference type="GO" id="GO:0046900">
    <property type="term" value="P:tetrahydrofolylpolyglutamate metabolic process"/>
    <property type="evidence" value="ECO:0007669"/>
    <property type="project" value="TreeGrafter"/>
</dbReference>
<dbReference type="InterPro" id="IPR015527">
    <property type="entry name" value="Pept_C26_g-glut_hydrolase"/>
</dbReference>
<sequence>MPMDFSNSVCVFLLAVCVFISPNRASEANGKDILTTNPRPIIGILAQATGLRHISKYGKSFIAASYVKFVEAGGARVVPILVNQTEDYYNKLFHSINGVIFPGGGQNEVSPDFGVGRSAAYFYKQAMKSFSEGDYFPIYGICFGFELLAMLTENFSCLESMSASDISLPLNFSSGYEHSKMFGKTTTPPEILEILRTQNVTYNAHKKGLSSKTFHSSDHLKHFYTEISTNWDKNDVEFISTMEGVKYPFYATQWHPEKILFEWNTNSEKHIPHSEDAVKVAQYMARFIVQEARKNNHKFASPEEEQASLIYQYQPVYTGDINICEQNYFFS</sequence>
<comment type="caution">
    <text evidence="9">The sequence shown here is derived from an EMBL/GenBank/DDBJ whole genome shotgun (WGS) entry which is preliminary data.</text>
</comment>
<feature type="active site" description="Nucleophile" evidence="6 7">
    <location>
        <position position="142"/>
    </location>
</feature>
<protein>
    <recommendedName>
        <fullName evidence="7">folate gamma-glutamyl hydrolase</fullName>
        <ecNumber evidence="7">3.4.19.9</ecNumber>
    </recommendedName>
</protein>
<dbReference type="GO" id="GO:0005576">
    <property type="term" value="C:extracellular region"/>
    <property type="evidence" value="ECO:0007669"/>
    <property type="project" value="UniProtKB-SubCell"/>
</dbReference>
<proteinExistence type="inferred from homology"/>
<evidence type="ECO:0000256" key="8">
    <source>
        <dbReference type="SAM" id="SignalP"/>
    </source>
</evidence>
<dbReference type="AlphaFoldDB" id="A0A9Q1C4T9"/>
<name>A0A9Q1C4T9_HOLLE</name>
<dbReference type="EC" id="3.4.19.9" evidence="7"/>
<dbReference type="PROSITE" id="PS51275">
    <property type="entry name" value="PEPTIDASE_C26_GGH"/>
    <property type="match status" value="1"/>
</dbReference>
<reference evidence="9" key="1">
    <citation type="submission" date="2021-10" db="EMBL/GenBank/DDBJ databases">
        <title>Tropical sea cucumber genome reveals ecological adaptation and Cuvierian tubules defense mechanism.</title>
        <authorList>
            <person name="Chen T."/>
        </authorList>
    </citation>
    <scope>NUCLEOTIDE SEQUENCE</scope>
    <source>
        <strain evidence="9">Nanhai2018</strain>
        <tissue evidence="9">Muscle</tissue>
    </source>
</reference>
<evidence type="ECO:0000256" key="6">
    <source>
        <dbReference type="PIRSR" id="PIRSR615527-1"/>
    </source>
</evidence>
<dbReference type="Pfam" id="PF07722">
    <property type="entry name" value="Peptidase_C26"/>
    <property type="match status" value="1"/>
</dbReference>
<evidence type="ECO:0000313" key="9">
    <source>
        <dbReference type="EMBL" id="KAJ8037926.1"/>
    </source>
</evidence>
<dbReference type="PROSITE" id="PS51273">
    <property type="entry name" value="GATASE_TYPE_1"/>
    <property type="match status" value="1"/>
</dbReference>
<evidence type="ECO:0000256" key="7">
    <source>
        <dbReference type="PROSITE-ProRule" id="PRU00607"/>
    </source>
</evidence>
<evidence type="ECO:0000256" key="3">
    <source>
        <dbReference type="ARBA" id="ARBA00022525"/>
    </source>
</evidence>
<evidence type="ECO:0000256" key="4">
    <source>
        <dbReference type="ARBA" id="ARBA00022729"/>
    </source>
</evidence>
<comment type="subcellular location">
    <subcellularLocation>
        <location evidence="1">Secreted</location>
        <location evidence="1">Extracellular space</location>
    </subcellularLocation>
</comment>
<dbReference type="GO" id="GO:0034722">
    <property type="term" value="F:gamma-glutamyl-peptidase activity"/>
    <property type="evidence" value="ECO:0007669"/>
    <property type="project" value="UniProtKB-UniRule"/>
</dbReference>
<feature type="active site" evidence="7">
    <location>
        <position position="255"/>
    </location>
</feature>
<evidence type="ECO:0000256" key="1">
    <source>
        <dbReference type="ARBA" id="ARBA00004239"/>
    </source>
</evidence>
<keyword evidence="10" id="KW-1185">Reference proteome</keyword>
<dbReference type="EMBL" id="JAIZAY010000008">
    <property type="protein sequence ID" value="KAJ8037926.1"/>
    <property type="molecule type" value="Genomic_DNA"/>
</dbReference>
<evidence type="ECO:0000256" key="2">
    <source>
        <dbReference type="ARBA" id="ARBA00011083"/>
    </source>
</evidence>
<dbReference type="OrthoDB" id="64220at2759"/>
<feature type="chain" id="PRO_5040367090" description="folate gamma-glutamyl hydrolase" evidence="8">
    <location>
        <begin position="26"/>
        <end position="331"/>
    </location>
</feature>
<dbReference type="Gene3D" id="3.40.50.880">
    <property type="match status" value="1"/>
</dbReference>
<dbReference type="Proteomes" id="UP001152320">
    <property type="component" value="Chromosome 8"/>
</dbReference>
<dbReference type="SUPFAM" id="SSF52317">
    <property type="entry name" value="Class I glutamine amidotransferase-like"/>
    <property type="match status" value="1"/>
</dbReference>
<feature type="active site" description="Proton donor" evidence="6">
    <location>
        <position position="255"/>
    </location>
</feature>
<comment type="catalytic activity">
    <reaction evidence="7">
        <text>(6S)-5,6,7,8-tetrahydrofolyl-(gamma-L-Glu)(n) + (n-1) H2O = (6S)-5,6,7,8-tetrahydrofolate + (n-1) L-glutamate</text>
        <dbReference type="Rhea" id="RHEA:56784"/>
        <dbReference type="Rhea" id="RHEA-COMP:14738"/>
        <dbReference type="ChEBI" id="CHEBI:15377"/>
        <dbReference type="ChEBI" id="CHEBI:29985"/>
        <dbReference type="ChEBI" id="CHEBI:57453"/>
        <dbReference type="ChEBI" id="CHEBI:141005"/>
        <dbReference type="EC" id="3.4.19.9"/>
    </reaction>
</comment>
<feature type="signal peptide" evidence="8">
    <location>
        <begin position="1"/>
        <end position="25"/>
    </location>
</feature>
<keyword evidence="4 8" id="KW-0732">Signal</keyword>
<dbReference type="PANTHER" id="PTHR11315:SF0">
    <property type="entry name" value="FOLATE GAMMA-GLUTAMYL HYDROLASE"/>
    <property type="match status" value="1"/>
</dbReference>
<dbReference type="GO" id="GO:0005773">
    <property type="term" value="C:vacuole"/>
    <property type="evidence" value="ECO:0007669"/>
    <property type="project" value="TreeGrafter"/>
</dbReference>
<organism evidence="9 10">
    <name type="scientific">Holothuria leucospilota</name>
    <name type="common">Black long sea cucumber</name>
    <name type="synonym">Mertensiothuria leucospilota</name>
    <dbReference type="NCBI Taxonomy" id="206669"/>
    <lineage>
        <taxon>Eukaryota</taxon>
        <taxon>Metazoa</taxon>
        <taxon>Echinodermata</taxon>
        <taxon>Eleutherozoa</taxon>
        <taxon>Echinozoa</taxon>
        <taxon>Holothuroidea</taxon>
        <taxon>Aspidochirotacea</taxon>
        <taxon>Aspidochirotida</taxon>
        <taxon>Holothuriidae</taxon>
        <taxon>Holothuria</taxon>
    </lineage>
</organism>
<dbReference type="InterPro" id="IPR029062">
    <property type="entry name" value="Class_I_gatase-like"/>
</dbReference>
<gene>
    <name evidence="9" type="ORF">HOLleu_18869</name>
</gene>